<evidence type="ECO:0000313" key="3">
    <source>
        <dbReference type="Proteomes" id="UP000033572"/>
    </source>
</evidence>
<comment type="caution">
    <text evidence="2">The sequence shown here is derived from an EMBL/GenBank/DDBJ whole genome shotgun (WGS) entry which is preliminary data.</text>
</comment>
<feature type="transmembrane region" description="Helical" evidence="1">
    <location>
        <begin position="121"/>
        <end position="144"/>
    </location>
</feature>
<sequence>MIARPAGFFGQSRTIASLTLRVWSNEFIRQFGGSRATSRAMIGVLVALLAGWQLLGVVPLLMGQTAVVPAALQVQMVSEQLTMAAAMSLCLLTIVLVVSPSRTAVDDLLAPYPVSAAALRFGSHGVLLGSACAAGLLFTLPFIVPAVPLISEKMRVLLVLAWMLVCCASIAAGWALFRGATWLSRTVLRVPSAFGRSLASFALIAGVIAILALRVRLPWADSVLVGSSVALGAAAVCVLCLLLGTGIPSDVREAGDGAIIPIAARLGRRVSVPGRERTIVRIELTQWMRSSLVVAAETLTMLVAVAIALMIGLGVLLPASVGFALLVAAAGGSAIFGFGVTAPYRWIRAAVAGRRGQASATRVSLAAAVVVASVITLCVMVLLVATGMLSVSDVIAALPAMVLSFCAAFAAGVLFPVSPRQNMSSLFTLLLALLLTVGAGVALQQIASEWGRALSMVVVGVGALALAFTVVRRREPLAHAALAA</sequence>
<gene>
    <name evidence="2" type="ORF">RN50_02436</name>
</gene>
<feature type="transmembrane region" description="Helical" evidence="1">
    <location>
        <begin position="40"/>
        <end position="61"/>
    </location>
</feature>
<feature type="transmembrane region" description="Helical" evidence="1">
    <location>
        <begin position="427"/>
        <end position="447"/>
    </location>
</feature>
<dbReference type="RefSeq" id="WP_045254783.1">
    <property type="nucleotide sequence ID" value="NZ_CP031425.1"/>
</dbReference>
<proteinExistence type="predicted"/>
<accession>A0A0F0KE20</accession>
<dbReference type="EMBL" id="JYIU01000045">
    <property type="protein sequence ID" value="KJL19157.1"/>
    <property type="molecule type" value="Genomic_DNA"/>
</dbReference>
<dbReference type="AlphaFoldDB" id="A0A0F0KE20"/>
<feature type="transmembrane region" description="Helical" evidence="1">
    <location>
        <begin position="394"/>
        <end position="415"/>
    </location>
</feature>
<feature type="transmembrane region" description="Helical" evidence="1">
    <location>
        <begin position="223"/>
        <end position="243"/>
    </location>
</feature>
<feature type="transmembrane region" description="Helical" evidence="1">
    <location>
        <begin position="81"/>
        <end position="100"/>
    </location>
</feature>
<name>A0A0F0KE20_9MICO</name>
<feature type="transmembrane region" description="Helical" evidence="1">
    <location>
        <begin position="156"/>
        <end position="177"/>
    </location>
</feature>
<keyword evidence="3" id="KW-1185">Reference proteome</keyword>
<dbReference type="PATRIC" id="fig|104336.4.peg.2484"/>
<dbReference type="GeneID" id="94443439"/>
<evidence type="ECO:0000256" key="1">
    <source>
        <dbReference type="SAM" id="Phobius"/>
    </source>
</evidence>
<organism evidence="2 3">
    <name type="scientific">Microbacterium foliorum</name>
    <dbReference type="NCBI Taxonomy" id="104336"/>
    <lineage>
        <taxon>Bacteria</taxon>
        <taxon>Bacillati</taxon>
        <taxon>Actinomycetota</taxon>
        <taxon>Actinomycetes</taxon>
        <taxon>Micrococcales</taxon>
        <taxon>Microbacteriaceae</taxon>
        <taxon>Microbacterium</taxon>
    </lineage>
</organism>
<reference evidence="2 3" key="1">
    <citation type="submission" date="2015-02" db="EMBL/GenBank/DDBJ databases">
        <title>Draft genome sequences of ten Microbacterium spp. with emphasis on heavy metal contaminated environments.</title>
        <authorList>
            <person name="Corretto E."/>
        </authorList>
    </citation>
    <scope>NUCLEOTIDE SEQUENCE [LARGE SCALE GENOMIC DNA]</scope>
    <source>
        <strain evidence="2 3">DSM 12966</strain>
    </source>
</reference>
<feature type="transmembrane region" description="Helical" evidence="1">
    <location>
        <begin position="291"/>
        <end position="317"/>
    </location>
</feature>
<keyword evidence="1" id="KW-1133">Transmembrane helix</keyword>
<keyword evidence="1" id="KW-0812">Transmembrane</keyword>
<evidence type="ECO:0000313" key="2">
    <source>
        <dbReference type="EMBL" id="KJL19157.1"/>
    </source>
</evidence>
<protein>
    <submittedName>
        <fullName evidence="2">Uncharacterized protein</fullName>
    </submittedName>
</protein>
<feature type="transmembrane region" description="Helical" evidence="1">
    <location>
        <begin position="453"/>
        <end position="471"/>
    </location>
</feature>
<feature type="transmembrane region" description="Helical" evidence="1">
    <location>
        <begin position="365"/>
        <end position="388"/>
    </location>
</feature>
<keyword evidence="1" id="KW-0472">Membrane</keyword>
<dbReference type="KEGG" id="mfol:DXT68_03470"/>
<feature type="transmembrane region" description="Helical" evidence="1">
    <location>
        <begin position="323"/>
        <end position="344"/>
    </location>
</feature>
<feature type="transmembrane region" description="Helical" evidence="1">
    <location>
        <begin position="198"/>
        <end position="217"/>
    </location>
</feature>
<dbReference type="Proteomes" id="UP000033572">
    <property type="component" value="Unassembled WGS sequence"/>
</dbReference>